<dbReference type="RefSeq" id="WP_215608198.1">
    <property type="nucleotide sequence ID" value="NZ_JADOES010000009.1"/>
</dbReference>
<dbReference type="InterPro" id="IPR007816">
    <property type="entry name" value="ResB-like_domain"/>
</dbReference>
<feature type="transmembrane region" description="Helical" evidence="6">
    <location>
        <begin position="537"/>
        <end position="560"/>
    </location>
</feature>
<feature type="domain" description="ResB-like" evidence="7">
    <location>
        <begin position="455"/>
        <end position="524"/>
    </location>
</feature>
<sequence>MTSAVIQFIGSIRLAVPLLIVIGSILIGATFYEAEVGSSVVQQEIYKSPWFGALMFFLAVNLSVSTLLRYPWKGARKVGFAIAHWGLVVIIAGSAAVIHLSVEGMLLARTDGGPVSTLRVEGDFLEIATSDQVIEQASLFIKDDGTVVPNQLGQLSLLGYTNHAIKTVHFTEGATVPNSAVKLSLHSDRMGQTLERWLAIAPRSYSSMDIGPAELQIQKVHSDQELQQALTIPSQEASAPWGTLNFSLANKTQVIDVKSGLNQPVVIEDIECIIKDFWPDFRLDGNGKPETVTQQLRNPALQLELSMGDVSERWFIFGNPEFEPIRTQISGDRPLDIKFSYTISANTQPDAFFRVLVDPEDNLYYVAKSSKGVKTGSLALGTAVTPGWADFSITLDEYIPQARVERDVVPLPDGAEGGEPALQVATADGEMAWVPWGEPTTIETTTGDWYIAFSPKLMQLPFALKLNDFIVERNEGSESVAMWTSLVTLMEPMTGELSERRVWMNHPTWFKGWKIAQASWNPGDLAQSTLQVKREPWWVTGLTWLGSLMVTIGVATMFYGRAVAKKLKFMGEILGPSEREENLEETVTAIPILSFFSSR</sequence>
<evidence type="ECO:0000313" key="9">
    <source>
        <dbReference type="Proteomes" id="UP000717364"/>
    </source>
</evidence>
<keyword evidence="3" id="KW-0201">Cytochrome c-type biogenesis</keyword>
<evidence type="ECO:0000256" key="3">
    <source>
        <dbReference type="ARBA" id="ARBA00022748"/>
    </source>
</evidence>
<reference evidence="8" key="1">
    <citation type="submission" date="2020-11" db="EMBL/GenBank/DDBJ databases">
        <authorList>
            <person name="Konstantinou D."/>
            <person name="Gkelis S."/>
            <person name="Popin R."/>
            <person name="Fewer D."/>
            <person name="Sivonen K."/>
        </authorList>
    </citation>
    <scope>NUCLEOTIDE SEQUENCE</scope>
    <source>
        <strain evidence="8">TAU-MAC 1115</strain>
    </source>
</reference>
<evidence type="ECO:0000256" key="2">
    <source>
        <dbReference type="ARBA" id="ARBA00022692"/>
    </source>
</evidence>
<organism evidence="8 9">
    <name type="scientific">Leptothoe spongobia TAU-MAC 1115</name>
    <dbReference type="NCBI Taxonomy" id="1967444"/>
    <lineage>
        <taxon>Bacteria</taxon>
        <taxon>Bacillati</taxon>
        <taxon>Cyanobacteriota</taxon>
        <taxon>Cyanophyceae</taxon>
        <taxon>Nodosilineales</taxon>
        <taxon>Cymatolegaceae</taxon>
        <taxon>Leptothoe</taxon>
        <taxon>Leptothoe spongobia</taxon>
    </lineage>
</organism>
<evidence type="ECO:0000259" key="7">
    <source>
        <dbReference type="Pfam" id="PF05140"/>
    </source>
</evidence>
<name>A0A947GIA6_9CYAN</name>
<keyword evidence="9" id="KW-1185">Reference proteome</keyword>
<comment type="subcellular location">
    <subcellularLocation>
        <location evidence="1">Membrane</location>
        <topology evidence="1">Multi-pass membrane protein</topology>
    </subcellularLocation>
</comment>
<keyword evidence="2 6" id="KW-0812">Transmembrane</keyword>
<evidence type="ECO:0000256" key="5">
    <source>
        <dbReference type="ARBA" id="ARBA00023136"/>
    </source>
</evidence>
<protein>
    <submittedName>
        <fullName evidence="8">Cytochrome c biogenesis protein ResB</fullName>
    </submittedName>
</protein>
<evidence type="ECO:0000256" key="6">
    <source>
        <dbReference type="SAM" id="Phobius"/>
    </source>
</evidence>
<proteinExistence type="predicted"/>
<feature type="transmembrane region" description="Helical" evidence="6">
    <location>
        <begin position="82"/>
        <end position="102"/>
    </location>
</feature>
<keyword evidence="5 6" id="KW-0472">Membrane</keyword>
<keyword evidence="4 6" id="KW-1133">Transmembrane helix</keyword>
<evidence type="ECO:0000313" key="8">
    <source>
        <dbReference type="EMBL" id="MBT9315133.1"/>
    </source>
</evidence>
<dbReference type="EMBL" id="JADOES010000009">
    <property type="protein sequence ID" value="MBT9315133.1"/>
    <property type="molecule type" value="Genomic_DNA"/>
</dbReference>
<gene>
    <name evidence="8" type="ORF">IXB50_06820</name>
</gene>
<dbReference type="Pfam" id="PF05140">
    <property type="entry name" value="ResB"/>
    <property type="match status" value="1"/>
</dbReference>
<feature type="transmembrane region" description="Helical" evidence="6">
    <location>
        <begin position="51"/>
        <end position="70"/>
    </location>
</feature>
<evidence type="ECO:0000256" key="1">
    <source>
        <dbReference type="ARBA" id="ARBA00004141"/>
    </source>
</evidence>
<comment type="caution">
    <text evidence="8">The sequence shown here is derived from an EMBL/GenBank/DDBJ whole genome shotgun (WGS) entry which is preliminary data.</text>
</comment>
<feature type="transmembrane region" description="Helical" evidence="6">
    <location>
        <begin position="12"/>
        <end position="31"/>
    </location>
</feature>
<evidence type="ECO:0000256" key="4">
    <source>
        <dbReference type="ARBA" id="ARBA00022989"/>
    </source>
</evidence>
<dbReference type="Proteomes" id="UP000717364">
    <property type="component" value="Unassembled WGS sequence"/>
</dbReference>
<dbReference type="GO" id="GO:0017004">
    <property type="term" value="P:cytochrome complex assembly"/>
    <property type="evidence" value="ECO:0007669"/>
    <property type="project" value="UniProtKB-KW"/>
</dbReference>
<accession>A0A947GIA6</accession>
<dbReference type="AlphaFoldDB" id="A0A947GIA6"/>
<dbReference type="GO" id="GO:0016020">
    <property type="term" value="C:membrane"/>
    <property type="evidence" value="ECO:0007669"/>
    <property type="project" value="UniProtKB-SubCell"/>
</dbReference>
<reference evidence="8" key="2">
    <citation type="journal article" date="2021" name="Mar. Drugs">
        <title>Genome Reduction and Secondary Metabolism of the Marine Sponge-Associated Cyanobacterium Leptothoe.</title>
        <authorList>
            <person name="Konstantinou D."/>
            <person name="Popin R.V."/>
            <person name="Fewer D.P."/>
            <person name="Sivonen K."/>
            <person name="Gkelis S."/>
        </authorList>
    </citation>
    <scope>NUCLEOTIDE SEQUENCE</scope>
    <source>
        <strain evidence="8">TAU-MAC 1115</strain>
    </source>
</reference>